<dbReference type="InterPro" id="IPR008929">
    <property type="entry name" value="Chondroitin_lyas"/>
</dbReference>
<dbReference type="AlphaFoldDB" id="A0A1R3TBP9"/>
<protein>
    <recommendedName>
        <fullName evidence="3">Heparinase II/III-like protein</fullName>
    </recommendedName>
</protein>
<reference evidence="1 2" key="1">
    <citation type="submission" date="2016-08" db="EMBL/GenBank/DDBJ databases">
        <authorList>
            <person name="Seilhamer J.J."/>
        </authorList>
    </citation>
    <scope>NUCLEOTIDE SEQUENCE [LARGE SCALE GENOMIC DNA]</scope>
    <source>
        <strain evidence="1">M3/6</strain>
    </source>
</reference>
<dbReference type="EMBL" id="LT605205">
    <property type="protein sequence ID" value="SCD21014.1"/>
    <property type="molecule type" value="Genomic_DNA"/>
</dbReference>
<sequence>MASSIAFCNPKRNLLTDSYTRKFVNSVLAKDYSWITYPSYSDRMGWSQLPEEVRKKTIQEGEKYIGYDWPIFTATMYLEFTRAGNRSIIDEAISNRLRALRSLVMAELMEGEGRFIDDIINGVFTYCEQTYWGSSAHFYLYGFGNSDPNGSINDPYTVLPDIDNPIIDLMASDVSADLAWIWYFFHEEFDKISPVISKRLKHELQNKILSPYYERNDLWWMTGWGEGDVIFERSNWIVNNWTPWITSNMLTTILLMEGNPDTKLYGIYKTMISMDIFMNTYPLDGACDEGPSYWRHAGGKLFDYLNIFRKATNGAVDIFNDELIKNIGRYIYRVYISNGGHYVNWSNAAQIIRHDGGHIFRFGEAIGDPVMKKFGAFLLRESNFGKETITGNIGQSLENLFHLEKWQDTRPSEPLIHEFYFPESELAFARDKEETNDGFYFAAWGNNNSGGHNHNDVGNCILFFNGTPVLVDVGRGGNGTAMHNLPLINGIAQSTGGKYKANDSKFSSSTRKVSFSTDITKAYPSQANVNKWTRSYTLIRGEKFSIVDRYQLSQNSGNTAFHFMTGLQTRLIKPGVLELHSEDYTLQMKYNPFLVAIDIEEKMFRNEISRITFNLINTELSGNMLFEIVKAR</sequence>
<gene>
    <name evidence="1" type="ORF">PSM36_2209</name>
</gene>
<proteinExistence type="predicted"/>
<keyword evidence="2" id="KW-1185">Reference proteome</keyword>
<dbReference type="Gene3D" id="2.70.98.70">
    <property type="match status" value="1"/>
</dbReference>
<dbReference type="Proteomes" id="UP000187464">
    <property type="component" value="Chromosome I"/>
</dbReference>
<accession>A0A1R3TBP9</accession>
<organism evidence="1 2">
    <name type="scientific">Proteiniphilum saccharofermentans</name>
    <dbReference type="NCBI Taxonomy" id="1642647"/>
    <lineage>
        <taxon>Bacteria</taxon>
        <taxon>Pseudomonadati</taxon>
        <taxon>Bacteroidota</taxon>
        <taxon>Bacteroidia</taxon>
        <taxon>Bacteroidales</taxon>
        <taxon>Dysgonomonadaceae</taxon>
        <taxon>Proteiniphilum</taxon>
    </lineage>
</organism>
<dbReference type="STRING" id="1642647.PSM36_2209"/>
<evidence type="ECO:0000313" key="2">
    <source>
        <dbReference type="Proteomes" id="UP000187464"/>
    </source>
</evidence>
<evidence type="ECO:0000313" key="1">
    <source>
        <dbReference type="EMBL" id="SCD21014.1"/>
    </source>
</evidence>
<dbReference type="Gene3D" id="1.50.10.100">
    <property type="entry name" value="Chondroitin AC/alginate lyase"/>
    <property type="match status" value="1"/>
</dbReference>
<name>A0A1R3TBP9_9BACT</name>
<dbReference type="KEGG" id="psac:PSM36_2209"/>
<evidence type="ECO:0008006" key="3">
    <source>
        <dbReference type="Google" id="ProtNLM"/>
    </source>
</evidence>